<keyword evidence="11" id="KW-0511">Multifunctional enzyme</keyword>
<dbReference type="PANTHER" id="PTHR43612">
    <property type="entry name" value="TRIFUNCTIONAL ENZYME SUBUNIT ALPHA"/>
    <property type="match status" value="1"/>
</dbReference>
<dbReference type="PANTHER" id="PTHR43612:SF3">
    <property type="entry name" value="TRIFUNCTIONAL ENZYME SUBUNIT ALPHA, MITOCHONDRIAL"/>
    <property type="match status" value="1"/>
</dbReference>
<dbReference type="OrthoDB" id="5389341at2"/>
<comment type="similarity">
    <text evidence="2">In the central section; belongs to the 3-hydroxyacyl-CoA dehydrogenase family.</text>
</comment>
<accession>A0A1M5LZG9</accession>
<evidence type="ECO:0000256" key="11">
    <source>
        <dbReference type="ARBA" id="ARBA00023268"/>
    </source>
</evidence>
<organism evidence="15 16">
    <name type="scientific">Hydrocarboniphaga daqingensis</name>
    <dbReference type="NCBI Taxonomy" id="490188"/>
    <lineage>
        <taxon>Bacteria</taxon>
        <taxon>Pseudomonadati</taxon>
        <taxon>Pseudomonadota</taxon>
        <taxon>Gammaproteobacteria</taxon>
        <taxon>Nevskiales</taxon>
        <taxon>Nevskiaceae</taxon>
        <taxon>Hydrocarboniphaga</taxon>
    </lineage>
</organism>
<evidence type="ECO:0000256" key="10">
    <source>
        <dbReference type="ARBA" id="ARBA00023239"/>
    </source>
</evidence>
<dbReference type="PROSITE" id="PS00067">
    <property type="entry name" value="3HCDH"/>
    <property type="match status" value="1"/>
</dbReference>
<keyword evidence="10" id="KW-0456">Lyase</keyword>
<dbReference type="Pfam" id="PF00378">
    <property type="entry name" value="ECH_1"/>
    <property type="match status" value="1"/>
</dbReference>
<dbReference type="SUPFAM" id="SSF52096">
    <property type="entry name" value="ClpP/crotonase"/>
    <property type="match status" value="1"/>
</dbReference>
<evidence type="ECO:0000259" key="13">
    <source>
        <dbReference type="Pfam" id="PF00725"/>
    </source>
</evidence>
<comment type="similarity">
    <text evidence="3">In the N-terminal section; belongs to the enoyl-CoA hydratase/isomerase family.</text>
</comment>
<proteinExistence type="inferred from homology"/>
<sequence length="725" mass="75896">MSSTSIPTAASAPHVTTRIEDGIGLLTIDQRDRSMNVFTPELDRQLRTAFDALLADAAVTGIVICSGKSSFLAGADLAQMAAFNEPGSTPAQTLDRISAFGNLFRHIETGGKPVVAAASGTALGAGLELMLGCHYRIASDAPGAQFGLPEVKLGLLPGAGGTQRVVRIVGIAASIPLLTQGTALSAAEAHKLGLIHEVVPAASLIDAAKAALRDGRVNAVAPWDQKGFRLPGGDAYAPAPTQALVAANASLHAAHRDHMPAPLAILRCVYEGARLPIDKGLRLEQKLFTTLVRDPVAHNLIRTLFFARQSADKLVRRPIGVAPSKVQRLGIVGAGFMGAGIAEVSALAGIEVVLIDRDKASAQRGYESVQRALDAAVARQRLTADRRDAALARVRAVEHYADLAGCDLVIEAVVEDAGIKAKVTAACEAVLGDRAILASNTSALPIGELAAASSRRDRFIGLHFFSPVSKMALVEVIRGRDTSDETLARALDYVRQIRKTPIIVNDGPGFYTTRCVDAYLREGLHLLADGVDPVLIENAAVALGMPVGPLALADEVGIDVAHHVAHFLAARESGPAAVDRHARANALLDAKVGAGQLGRKSGAGFYAYPEGAPRHLQTALRSAATAATQPTSSAVQQRLLYAQVIEATRCWAEGVATDASDTDLGAVLGWAFPAYLGGPLSVVDQTGAAEFVRRCDALVASCGARFMVPVRLRDFAASGARFHTT</sequence>
<dbReference type="FunFam" id="3.40.50.720:FF:000009">
    <property type="entry name" value="Fatty oxidation complex, alpha subunit"/>
    <property type="match status" value="1"/>
</dbReference>
<evidence type="ECO:0000313" key="16">
    <source>
        <dbReference type="Proteomes" id="UP000199758"/>
    </source>
</evidence>
<gene>
    <name evidence="15" type="ORF">SAMN04488068_1166</name>
</gene>
<evidence type="ECO:0000256" key="7">
    <source>
        <dbReference type="ARBA" id="ARBA00023002"/>
    </source>
</evidence>
<keyword evidence="9" id="KW-0443">Lipid metabolism</keyword>
<dbReference type="CDD" id="cd06558">
    <property type="entry name" value="crotonase-like"/>
    <property type="match status" value="1"/>
</dbReference>
<dbReference type="InterPro" id="IPR006180">
    <property type="entry name" value="3-OHacyl-CoA_DH_CS"/>
</dbReference>
<evidence type="ECO:0000256" key="4">
    <source>
        <dbReference type="ARBA" id="ARBA00012076"/>
    </source>
</evidence>
<dbReference type="UniPathway" id="UPA00659"/>
<dbReference type="Pfam" id="PF02737">
    <property type="entry name" value="3HCDH_N"/>
    <property type="match status" value="1"/>
</dbReference>
<keyword evidence="16" id="KW-1185">Reference proteome</keyword>
<feature type="domain" description="3-hydroxyacyl-CoA dehydrogenase NAD binding" evidence="14">
    <location>
        <begin position="329"/>
        <end position="506"/>
    </location>
</feature>
<dbReference type="InterPro" id="IPR050136">
    <property type="entry name" value="FA_oxidation_alpha_subunit"/>
</dbReference>
<keyword evidence="8" id="KW-0520">NAD</keyword>
<dbReference type="GO" id="GO:0016509">
    <property type="term" value="F:long-chain (3S)-3-hydroxyacyl-CoA dehydrogenase (NAD+) activity"/>
    <property type="evidence" value="ECO:0007669"/>
    <property type="project" value="TreeGrafter"/>
</dbReference>
<evidence type="ECO:0000256" key="3">
    <source>
        <dbReference type="ARBA" id="ARBA00008750"/>
    </source>
</evidence>
<dbReference type="Gene3D" id="3.90.226.10">
    <property type="entry name" value="2-enoyl-CoA Hydratase, Chain A, domain 1"/>
    <property type="match status" value="1"/>
</dbReference>
<dbReference type="SUPFAM" id="SSF48179">
    <property type="entry name" value="6-phosphogluconate dehydrogenase C-terminal domain-like"/>
    <property type="match status" value="2"/>
</dbReference>
<dbReference type="Proteomes" id="UP000199758">
    <property type="component" value="Unassembled WGS sequence"/>
</dbReference>
<dbReference type="Pfam" id="PF00725">
    <property type="entry name" value="3HCDH"/>
    <property type="match status" value="1"/>
</dbReference>
<dbReference type="InterPro" id="IPR006108">
    <property type="entry name" value="3HC_DH_C"/>
</dbReference>
<protein>
    <recommendedName>
        <fullName evidence="4">enoyl-CoA hydratase</fullName>
        <ecNumber evidence="4">4.2.1.17</ecNumber>
    </recommendedName>
</protein>
<dbReference type="EMBL" id="FQWZ01000002">
    <property type="protein sequence ID" value="SHG70079.1"/>
    <property type="molecule type" value="Genomic_DNA"/>
</dbReference>
<name>A0A1M5LZG9_9GAMM</name>
<feature type="domain" description="3-hydroxyacyl-CoA dehydrogenase C-terminal" evidence="13">
    <location>
        <begin position="509"/>
        <end position="608"/>
    </location>
</feature>
<dbReference type="Gene3D" id="1.10.1040.50">
    <property type="match status" value="1"/>
</dbReference>
<evidence type="ECO:0000256" key="9">
    <source>
        <dbReference type="ARBA" id="ARBA00023098"/>
    </source>
</evidence>
<reference evidence="15 16" key="1">
    <citation type="submission" date="2016-11" db="EMBL/GenBank/DDBJ databases">
        <authorList>
            <person name="Jaros S."/>
            <person name="Januszkiewicz K."/>
            <person name="Wedrychowicz H."/>
        </authorList>
    </citation>
    <scope>NUCLEOTIDE SEQUENCE [LARGE SCALE GENOMIC DNA]</scope>
    <source>
        <strain evidence="15 16">CGMCC 1.7049</strain>
    </source>
</reference>
<dbReference type="InterPro" id="IPR006176">
    <property type="entry name" value="3-OHacyl-CoA_DH_NAD-bd"/>
</dbReference>
<keyword evidence="5" id="KW-0276">Fatty acid metabolism</keyword>
<dbReference type="SUPFAM" id="SSF51735">
    <property type="entry name" value="NAD(P)-binding Rossmann-fold domains"/>
    <property type="match status" value="1"/>
</dbReference>
<dbReference type="InterPro" id="IPR029045">
    <property type="entry name" value="ClpP/crotonase-like_dom_sf"/>
</dbReference>
<evidence type="ECO:0000259" key="14">
    <source>
        <dbReference type="Pfam" id="PF02737"/>
    </source>
</evidence>
<evidence type="ECO:0000256" key="5">
    <source>
        <dbReference type="ARBA" id="ARBA00022832"/>
    </source>
</evidence>
<dbReference type="GO" id="GO:0070403">
    <property type="term" value="F:NAD+ binding"/>
    <property type="evidence" value="ECO:0007669"/>
    <property type="project" value="InterPro"/>
</dbReference>
<evidence type="ECO:0000256" key="1">
    <source>
        <dbReference type="ARBA" id="ARBA00005005"/>
    </source>
</evidence>
<dbReference type="GO" id="GO:0004300">
    <property type="term" value="F:enoyl-CoA hydratase activity"/>
    <property type="evidence" value="ECO:0007669"/>
    <property type="project" value="UniProtKB-EC"/>
</dbReference>
<evidence type="ECO:0000256" key="8">
    <source>
        <dbReference type="ARBA" id="ARBA00023027"/>
    </source>
</evidence>
<dbReference type="GO" id="GO:0006635">
    <property type="term" value="P:fatty acid beta-oxidation"/>
    <property type="evidence" value="ECO:0007669"/>
    <property type="project" value="UniProtKB-UniPathway"/>
</dbReference>
<keyword evidence="7" id="KW-0560">Oxidoreductase</keyword>
<evidence type="ECO:0000313" key="15">
    <source>
        <dbReference type="EMBL" id="SHG70079.1"/>
    </source>
</evidence>
<dbReference type="STRING" id="490188.SAMN04488068_1166"/>
<comment type="catalytic activity">
    <reaction evidence="12">
        <text>a (3S)-3-hydroxyacyl-CoA + NAD(+) = a 3-oxoacyl-CoA + NADH + H(+)</text>
        <dbReference type="Rhea" id="RHEA:22432"/>
        <dbReference type="ChEBI" id="CHEBI:15378"/>
        <dbReference type="ChEBI" id="CHEBI:57318"/>
        <dbReference type="ChEBI" id="CHEBI:57540"/>
        <dbReference type="ChEBI" id="CHEBI:57945"/>
        <dbReference type="ChEBI" id="CHEBI:90726"/>
        <dbReference type="EC" id="1.1.1.35"/>
    </reaction>
</comment>
<dbReference type="Gene3D" id="3.40.50.720">
    <property type="entry name" value="NAD(P)-binding Rossmann-like Domain"/>
    <property type="match status" value="1"/>
</dbReference>
<dbReference type="InterPro" id="IPR036291">
    <property type="entry name" value="NAD(P)-bd_dom_sf"/>
</dbReference>
<dbReference type="InterPro" id="IPR001753">
    <property type="entry name" value="Enoyl-CoA_hydra/iso"/>
</dbReference>
<evidence type="ECO:0000256" key="12">
    <source>
        <dbReference type="ARBA" id="ARBA00049556"/>
    </source>
</evidence>
<dbReference type="InterPro" id="IPR008927">
    <property type="entry name" value="6-PGluconate_DH-like_C_sf"/>
</dbReference>
<dbReference type="RefSeq" id="WP_072895173.1">
    <property type="nucleotide sequence ID" value="NZ_FQWZ01000002.1"/>
</dbReference>
<dbReference type="EC" id="4.2.1.17" evidence="4"/>
<evidence type="ECO:0000256" key="6">
    <source>
        <dbReference type="ARBA" id="ARBA00022963"/>
    </source>
</evidence>
<keyword evidence="6" id="KW-0442">Lipid degradation</keyword>
<evidence type="ECO:0000256" key="2">
    <source>
        <dbReference type="ARBA" id="ARBA00007005"/>
    </source>
</evidence>
<dbReference type="AlphaFoldDB" id="A0A1M5LZG9"/>
<comment type="pathway">
    <text evidence="1">Lipid metabolism; fatty acid beta-oxidation.</text>
</comment>